<dbReference type="AlphaFoldDB" id="A0ABD1QYW6"/>
<dbReference type="PANTHER" id="PTHR35464">
    <property type="entry name" value="OS06G0115200 PROTEIN"/>
    <property type="match status" value="1"/>
</dbReference>
<keyword evidence="1" id="KW-0472">Membrane</keyword>
<keyword evidence="1" id="KW-0812">Transmembrane</keyword>
<proteinExistence type="predicted"/>
<dbReference type="PANTHER" id="PTHR35464:SF1">
    <property type="entry name" value="OS06G0115200 PROTEIN"/>
    <property type="match status" value="1"/>
</dbReference>
<evidence type="ECO:0000313" key="2">
    <source>
        <dbReference type="EMBL" id="KAL2481399.1"/>
    </source>
</evidence>
<protein>
    <submittedName>
        <fullName evidence="2">Uncharacterized protein</fullName>
    </submittedName>
</protein>
<evidence type="ECO:0000256" key="1">
    <source>
        <dbReference type="SAM" id="Phobius"/>
    </source>
</evidence>
<name>A0ABD1QYW6_9LAMI</name>
<comment type="caution">
    <text evidence="2">The sequence shown here is derived from an EMBL/GenBank/DDBJ whole genome shotgun (WGS) entry which is preliminary data.</text>
</comment>
<evidence type="ECO:0000313" key="3">
    <source>
        <dbReference type="Proteomes" id="UP001604336"/>
    </source>
</evidence>
<gene>
    <name evidence="2" type="ORF">Adt_34365</name>
</gene>
<accession>A0ABD1QYW6</accession>
<dbReference type="Proteomes" id="UP001604336">
    <property type="component" value="Unassembled WGS sequence"/>
</dbReference>
<feature type="transmembrane region" description="Helical" evidence="1">
    <location>
        <begin position="39"/>
        <end position="60"/>
    </location>
</feature>
<keyword evidence="3" id="KW-1185">Reference proteome</keyword>
<reference evidence="3" key="1">
    <citation type="submission" date="2024-07" db="EMBL/GenBank/DDBJ databases">
        <title>Two chromosome-level genome assemblies of Korean endemic species Abeliophyllum distichum and Forsythia ovata (Oleaceae).</title>
        <authorList>
            <person name="Jang H."/>
        </authorList>
    </citation>
    <scope>NUCLEOTIDE SEQUENCE [LARGE SCALE GENOMIC DNA]</scope>
</reference>
<organism evidence="2 3">
    <name type="scientific">Abeliophyllum distichum</name>
    <dbReference type="NCBI Taxonomy" id="126358"/>
    <lineage>
        <taxon>Eukaryota</taxon>
        <taxon>Viridiplantae</taxon>
        <taxon>Streptophyta</taxon>
        <taxon>Embryophyta</taxon>
        <taxon>Tracheophyta</taxon>
        <taxon>Spermatophyta</taxon>
        <taxon>Magnoliopsida</taxon>
        <taxon>eudicotyledons</taxon>
        <taxon>Gunneridae</taxon>
        <taxon>Pentapetalae</taxon>
        <taxon>asterids</taxon>
        <taxon>lamiids</taxon>
        <taxon>Lamiales</taxon>
        <taxon>Oleaceae</taxon>
        <taxon>Forsythieae</taxon>
        <taxon>Abeliophyllum</taxon>
    </lineage>
</organism>
<dbReference type="InterPro" id="IPR045288">
    <property type="entry name" value="At1g75140-like"/>
</dbReference>
<dbReference type="EMBL" id="JBFOLK010000010">
    <property type="protein sequence ID" value="KAL2481399.1"/>
    <property type="molecule type" value="Genomic_DNA"/>
</dbReference>
<keyword evidence="1" id="KW-1133">Transmembrane helix</keyword>
<sequence>MAIPLLTSDYEKLVILSLGNGYVAIYRSNLPSFKSEFNVILWTSPVLFFILFLFGAWQFFANKKEALTSWGPDDPFSFTSVTSGAPLGSGTGERSFTDSSRNADIMDLRGGGLRAPSRRFSPPRYSGGSASPYTIGRAQMQILDLLRLIPGLEQPLS</sequence>